<dbReference type="EMBL" id="JAURVH010001516">
    <property type="protein sequence ID" value="KAK5930357.1"/>
    <property type="molecule type" value="Genomic_DNA"/>
</dbReference>
<keyword evidence="3" id="KW-1185">Reference proteome</keyword>
<protein>
    <submittedName>
        <fullName evidence="2">Uncharacterized protein</fullName>
    </submittedName>
</protein>
<reference evidence="2 3" key="1">
    <citation type="journal article" date="2023" name="Mol. Biol. Evol.">
        <title>Genomics of Secondarily Temperate Adaptation in the Only Non-Antarctic Icefish.</title>
        <authorList>
            <person name="Rivera-Colon A.G."/>
            <person name="Rayamajhi N."/>
            <person name="Minhas B.F."/>
            <person name="Madrigal G."/>
            <person name="Bilyk K.T."/>
            <person name="Yoon V."/>
            <person name="Hune M."/>
            <person name="Gregory S."/>
            <person name="Cheng C.H.C."/>
            <person name="Catchen J.M."/>
        </authorList>
    </citation>
    <scope>NUCLEOTIDE SEQUENCE [LARGE SCALE GENOMIC DNA]</scope>
    <source>
        <tissue evidence="2">White muscle</tissue>
    </source>
</reference>
<feature type="region of interest" description="Disordered" evidence="1">
    <location>
        <begin position="15"/>
        <end position="113"/>
    </location>
</feature>
<gene>
    <name evidence="2" type="ORF">CgunFtcFv8_026594</name>
</gene>
<sequence length="113" mass="11995">MLLLSSVPPCCSALRGIRKQNSREVHSHGTPRSLSTPIPSPPLASAPPPPGFLLTQQALSSLKPVFQEEPVHQHTTPVKQGRKEGLRTVGTDRSVKLSMATLNPSHSGEGGCT</sequence>
<name>A0AAN8DW22_CHAGU</name>
<evidence type="ECO:0000256" key="1">
    <source>
        <dbReference type="SAM" id="MobiDB-lite"/>
    </source>
</evidence>
<accession>A0AAN8DW22</accession>
<evidence type="ECO:0000313" key="3">
    <source>
        <dbReference type="Proteomes" id="UP001331515"/>
    </source>
</evidence>
<dbReference type="AlphaFoldDB" id="A0AAN8DW22"/>
<feature type="compositionally biased region" description="Pro residues" evidence="1">
    <location>
        <begin position="38"/>
        <end position="51"/>
    </location>
</feature>
<dbReference type="Proteomes" id="UP001331515">
    <property type="component" value="Unassembled WGS sequence"/>
</dbReference>
<evidence type="ECO:0000313" key="2">
    <source>
        <dbReference type="EMBL" id="KAK5930357.1"/>
    </source>
</evidence>
<proteinExistence type="predicted"/>
<comment type="caution">
    <text evidence="2">The sequence shown here is derived from an EMBL/GenBank/DDBJ whole genome shotgun (WGS) entry which is preliminary data.</text>
</comment>
<organism evidence="2 3">
    <name type="scientific">Champsocephalus gunnari</name>
    <name type="common">Mackerel icefish</name>
    <dbReference type="NCBI Taxonomy" id="52237"/>
    <lineage>
        <taxon>Eukaryota</taxon>
        <taxon>Metazoa</taxon>
        <taxon>Chordata</taxon>
        <taxon>Craniata</taxon>
        <taxon>Vertebrata</taxon>
        <taxon>Euteleostomi</taxon>
        <taxon>Actinopterygii</taxon>
        <taxon>Neopterygii</taxon>
        <taxon>Teleostei</taxon>
        <taxon>Neoteleostei</taxon>
        <taxon>Acanthomorphata</taxon>
        <taxon>Eupercaria</taxon>
        <taxon>Perciformes</taxon>
        <taxon>Notothenioidei</taxon>
        <taxon>Channichthyidae</taxon>
        <taxon>Champsocephalus</taxon>
    </lineage>
</organism>